<organism evidence="1 2">
    <name type="scientific">Clathrus columnatus</name>
    <dbReference type="NCBI Taxonomy" id="1419009"/>
    <lineage>
        <taxon>Eukaryota</taxon>
        <taxon>Fungi</taxon>
        <taxon>Dikarya</taxon>
        <taxon>Basidiomycota</taxon>
        <taxon>Agaricomycotina</taxon>
        <taxon>Agaricomycetes</taxon>
        <taxon>Phallomycetidae</taxon>
        <taxon>Phallales</taxon>
        <taxon>Clathraceae</taxon>
        <taxon>Clathrus</taxon>
    </lineage>
</organism>
<evidence type="ECO:0000313" key="2">
    <source>
        <dbReference type="Proteomes" id="UP001050691"/>
    </source>
</evidence>
<keyword evidence="2" id="KW-1185">Reference proteome</keyword>
<dbReference type="AlphaFoldDB" id="A0AAV5ABB0"/>
<comment type="caution">
    <text evidence="1">The sequence shown here is derived from an EMBL/GenBank/DDBJ whole genome shotgun (WGS) entry which is preliminary data.</text>
</comment>
<protein>
    <submittedName>
        <fullName evidence="1">Uncharacterized protein</fullName>
    </submittedName>
</protein>
<accession>A0AAV5ABB0</accession>
<name>A0AAV5ABB0_9AGAM</name>
<dbReference type="EMBL" id="BPWL01000005">
    <property type="protein sequence ID" value="GJJ10463.1"/>
    <property type="molecule type" value="Genomic_DNA"/>
</dbReference>
<gene>
    <name evidence="1" type="ORF">Clacol_004689</name>
</gene>
<dbReference type="Proteomes" id="UP001050691">
    <property type="component" value="Unassembled WGS sequence"/>
</dbReference>
<reference evidence="1" key="1">
    <citation type="submission" date="2021-10" db="EMBL/GenBank/DDBJ databases">
        <title>De novo Genome Assembly of Clathrus columnatus (Basidiomycota, Fungi) Using Illumina and Nanopore Sequence Data.</title>
        <authorList>
            <person name="Ogiso-Tanaka E."/>
            <person name="Itagaki H."/>
            <person name="Hosoya T."/>
            <person name="Hosaka K."/>
        </authorList>
    </citation>
    <scope>NUCLEOTIDE SEQUENCE</scope>
    <source>
        <strain evidence="1">MO-923</strain>
    </source>
</reference>
<evidence type="ECO:0000313" key="1">
    <source>
        <dbReference type="EMBL" id="GJJ10463.1"/>
    </source>
</evidence>
<sequence length="417" mass="47556">MHHNPPLSNPYTKRPRGDDFEDDILVLRRPEGGIPRMYKGFKDMEDELTEDLADVVERSKTMGKEVAVASVLNVLHNFVVDPAAGRALEERLNHSFSQVKFADVAPFFQSLVPHAYGERDAGFTTFRIKPFRLPEQILGDILADLELKFNELGFPHEHDSDAFRQSSRNYWRIFMNRPEATTPSDIRGQLEHRWTAFETICVTFCELKLDEHRGNKKLTFFARMILELDGCAQLNHTSGHCVPIIGIGSSGAQIRVMVYHPHSRRFFLSEAIGGFPLETGTLKLLKAIRHISETFMTLFVCSYINTLDAYMQRSEFQGKREGKRRESTPMWEVALRLAKDALRVGQGASKVMTDQSVEEGFRVSEAEKGAQVAMDLLRESFSKAPKNQKAEQPSLLAEFRDTENRKRLAEDEMWGLS</sequence>
<proteinExistence type="predicted"/>